<keyword evidence="1" id="KW-0472">Membrane</keyword>
<feature type="transmembrane region" description="Helical" evidence="1">
    <location>
        <begin position="193"/>
        <end position="216"/>
    </location>
</feature>
<evidence type="ECO:0000256" key="1">
    <source>
        <dbReference type="SAM" id="Phobius"/>
    </source>
</evidence>
<feature type="transmembrane region" description="Helical" evidence="1">
    <location>
        <begin position="100"/>
        <end position="120"/>
    </location>
</feature>
<keyword evidence="1" id="KW-0812">Transmembrane</keyword>
<feature type="transmembrane region" description="Helical" evidence="1">
    <location>
        <begin position="313"/>
        <end position="329"/>
    </location>
</feature>
<organism evidence="2 3">
    <name type="scientific">Ancylobacter tetraedralis</name>
    <dbReference type="NCBI Taxonomy" id="217068"/>
    <lineage>
        <taxon>Bacteria</taxon>
        <taxon>Pseudomonadati</taxon>
        <taxon>Pseudomonadota</taxon>
        <taxon>Alphaproteobacteria</taxon>
        <taxon>Hyphomicrobiales</taxon>
        <taxon>Xanthobacteraceae</taxon>
        <taxon>Ancylobacter</taxon>
    </lineage>
</organism>
<feature type="transmembrane region" description="Helical" evidence="1">
    <location>
        <begin position="360"/>
        <end position="381"/>
    </location>
</feature>
<gene>
    <name evidence="2" type="ORF">FHS55_000236</name>
</gene>
<name>A0A839Z577_9HYPH</name>
<dbReference type="Proteomes" id="UP000533469">
    <property type="component" value="Unassembled WGS sequence"/>
</dbReference>
<evidence type="ECO:0000313" key="2">
    <source>
        <dbReference type="EMBL" id="MBB3769650.1"/>
    </source>
</evidence>
<feature type="transmembrane region" description="Helical" evidence="1">
    <location>
        <begin position="67"/>
        <end position="88"/>
    </location>
</feature>
<keyword evidence="1" id="KW-1133">Transmembrane helix</keyword>
<dbReference type="RefSeq" id="WP_183187856.1">
    <property type="nucleotide sequence ID" value="NZ_JACICD010000001.1"/>
</dbReference>
<evidence type="ECO:0008006" key="4">
    <source>
        <dbReference type="Google" id="ProtNLM"/>
    </source>
</evidence>
<protein>
    <recommendedName>
        <fullName evidence="4">Glycosyltransferase RgtA/B/C/D-like domain-containing protein</fullName>
    </recommendedName>
</protein>
<evidence type="ECO:0000313" key="3">
    <source>
        <dbReference type="Proteomes" id="UP000533469"/>
    </source>
</evidence>
<feature type="transmembrane region" description="Helical" evidence="1">
    <location>
        <begin position="156"/>
        <end position="184"/>
    </location>
</feature>
<accession>A0A839Z577</accession>
<feature type="transmembrane region" description="Helical" evidence="1">
    <location>
        <begin position="276"/>
        <end position="293"/>
    </location>
</feature>
<proteinExistence type="predicted"/>
<sequence length="506" mass="55422">MVACVAVGLRYGQDANWDLRNYHYYGAYAFLHGRLRVDVAPSQLQTWFNPLQSLPTYFLLSYVPPRIAASVLSALSAFPIVLVVLIAGYGLTPQQRVDTLLRRGVAGLAGIGAFVSPMFLSELGTTFSDTLGSALLLAAILAVLAGRFAARAHFIAGLFLGLALALKLTSVFFVVAWVAAVVVVERRRFFRPVVLAGLGAALTYVPLGGVWSAYMFHKFGNPLFPLYNNVFKSAFYEPIAMSDSRFRPNGIADALRYFWEWPAGLHPSAEVGFADMRFTLLLILMPLVAAVLIDRRMARGPAEEGIFDPRARAFLLTFCIVSFLIWLPLFGIQRYVVALEQLAPLVVIILLSCLLRRRAVLLGASGLAILWIALSTVPANWERVPFTADWFEVKVPDALRQENTMFIMLSVEATAYVIPFLPPSDVFVRIEGNMPITPETGLGRVIAGKLGAHGGEVRTLAPSGYEQTQSEARLAAYGLRLDPGDCVDITSKFGELVSCRLVRVGS</sequence>
<comment type="caution">
    <text evidence="2">The sequence shown here is derived from an EMBL/GenBank/DDBJ whole genome shotgun (WGS) entry which is preliminary data.</text>
</comment>
<feature type="transmembrane region" description="Helical" evidence="1">
    <location>
        <begin position="132"/>
        <end position="150"/>
    </location>
</feature>
<feature type="transmembrane region" description="Helical" evidence="1">
    <location>
        <begin position="335"/>
        <end position="355"/>
    </location>
</feature>
<reference evidence="2 3" key="1">
    <citation type="submission" date="2020-08" db="EMBL/GenBank/DDBJ databases">
        <title>Genomic Encyclopedia of Type Strains, Phase IV (KMG-IV): sequencing the most valuable type-strain genomes for metagenomic binning, comparative biology and taxonomic classification.</title>
        <authorList>
            <person name="Goeker M."/>
        </authorList>
    </citation>
    <scope>NUCLEOTIDE SEQUENCE [LARGE SCALE GENOMIC DNA]</scope>
    <source>
        <strain evidence="2 3">DSM 5895</strain>
    </source>
</reference>
<keyword evidence="3" id="KW-1185">Reference proteome</keyword>
<dbReference type="AlphaFoldDB" id="A0A839Z577"/>
<dbReference type="EMBL" id="JACICD010000001">
    <property type="protein sequence ID" value="MBB3769650.1"/>
    <property type="molecule type" value="Genomic_DNA"/>
</dbReference>